<sequence>MPKRWWLNQLNTEKPERLVEFYKAFGFVDDHGFDLRPGAEVPAHFTPGELCAALGYDGADRLDTGLTRAMLRLPGDVARVEILGWKEGTLRSPGPRYFNSQGLVRIGLLVDDLDKELAALAEREVPVLWSGEITWLNWGVVKAAFLYDPDGNVVELVEADVENN</sequence>
<dbReference type="Gene3D" id="3.10.180.10">
    <property type="entry name" value="2,3-Dihydroxybiphenyl 1,2-Dioxygenase, domain 1"/>
    <property type="match status" value="1"/>
</dbReference>
<feature type="domain" description="VOC" evidence="1">
    <location>
        <begin position="3"/>
        <end position="159"/>
    </location>
</feature>
<dbReference type="Proteomes" id="UP001501598">
    <property type="component" value="Unassembled WGS sequence"/>
</dbReference>
<dbReference type="SUPFAM" id="SSF54593">
    <property type="entry name" value="Glyoxalase/Bleomycin resistance protein/Dihydroxybiphenyl dioxygenase"/>
    <property type="match status" value="1"/>
</dbReference>
<organism evidence="2 3">
    <name type="scientific">Pseudonocardia xishanensis</name>
    <dbReference type="NCBI Taxonomy" id="630995"/>
    <lineage>
        <taxon>Bacteria</taxon>
        <taxon>Bacillati</taxon>
        <taxon>Actinomycetota</taxon>
        <taxon>Actinomycetes</taxon>
        <taxon>Pseudonocardiales</taxon>
        <taxon>Pseudonocardiaceae</taxon>
        <taxon>Pseudonocardia</taxon>
    </lineage>
</organism>
<accession>A0ABP8RTP1</accession>
<dbReference type="InterPro" id="IPR029068">
    <property type="entry name" value="Glyas_Bleomycin-R_OHBP_Dase"/>
</dbReference>
<dbReference type="PROSITE" id="PS51819">
    <property type="entry name" value="VOC"/>
    <property type="match status" value="1"/>
</dbReference>
<name>A0ABP8RTP1_9PSEU</name>
<protein>
    <recommendedName>
        <fullName evidence="1">VOC domain-containing protein</fullName>
    </recommendedName>
</protein>
<dbReference type="EMBL" id="BAABGT010000040">
    <property type="protein sequence ID" value="GAA4548726.1"/>
    <property type="molecule type" value="Genomic_DNA"/>
</dbReference>
<comment type="caution">
    <text evidence="2">The sequence shown here is derived from an EMBL/GenBank/DDBJ whole genome shotgun (WGS) entry which is preliminary data.</text>
</comment>
<gene>
    <name evidence="2" type="ORF">GCM10023175_35670</name>
</gene>
<dbReference type="RefSeq" id="WP_345419361.1">
    <property type="nucleotide sequence ID" value="NZ_BAABGT010000040.1"/>
</dbReference>
<evidence type="ECO:0000259" key="1">
    <source>
        <dbReference type="PROSITE" id="PS51819"/>
    </source>
</evidence>
<proteinExistence type="predicted"/>
<keyword evidence="3" id="KW-1185">Reference proteome</keyword>
<reference evidence="3" key="1">
    <citation type="journal article" date="2019" name="Int. J. Syst. Evol. Microbiol.">
        <title>The Global Catalogue of Microorganisms (GCM) 10K type strain sequencing project: providing services to taxonomists for standard genome sequencing and annotation.</title>
        <authorList>
            <consortium name="The Broad Institute Genomics Platform"/>
            <consortium name="The Broad Institute Genome Sequencing Center for Infectious Disease"/>
            <person name="Wu L."/>
            <person name="Ma J."/>
        </authorList>
    </citation>
    <scope>NUCLEOTIDE SEQUENCE [LARGE SCALE GENOMIC DNA]</scope>
    <source>
        <strain evidence="3">JCM 17906</strain>
    </source>
</reference>
<dbReference type="InterPro" id="IPR037523">
    <property type="entry name" value="VOC_core"/>
</dbReference>
<evidence type="ECO:0000313" key="3">
    <source>
        <dbReference type="Proteomes" id="UP001501598"/>
    </source>
</evidence>
<evidence type="ECO:0000313" key="2">
    <source>
        <dbReference type="EMBL" id="GAA4548726.1"/>
    </source>
</evidence>